<dbReference type="InterPro" id="IPR036650">
    <property type="entry name" value="CAT_RNA-bd_dom_sf"/>
</dbReference>
<dbReference type="Gene3D" id="2.30.24.10">
    <property type="entry name" value="CAT RNA-binding domain"/>
    <property type="match status" value="1"/>
</dbReference>
<dbReference type="Gene3D" id="1.10.1790.10">
    <property type="entry name" value="PRD domain"/>
    <property type="match status" value="2"/>
</dbReference>
<gene>
    <name evidence="3" type="ORF">HW450_09505</name>
</gene>
<dbReference type="EMBL" id="CP059833">
    <property type="protein sequence ID" value="QMV84590.1"/>
    <property type="molecule type" value="Genomic_DNA"/>
</dbReference>
<dbReference type="InterPro" id="IPR011608">
    <property type="entry name" value="PRD"/>
</dbReference>
<sequence length="275" mass="30615">MRVLRVFNNNVVLATSGEGGEVVVTGRGIGFQVKSGDPVAQDKVAKVFYPADGRDPDHLAEMLAMIPAEHIRIVIEAMAKAGMPSEYQDKITLVIALADHVSGAIRRSYEGQELSYPLRAEVQQLYSEEYSQAVRLLHAINEQLRQPISEEEAVAFTLHLVNASFTSGDLSYTYQMTGLIEQMIAVVEQGSDKEQLDQISIARFITHLRYLFVRIAQHKQLAEKPGAVSTAIMEAYPESVEVAYRLAELVELRLGESLTEDEVSYLVLHVARLRN</sequence>
<dbReference type="Pfam" id="PF00874">
    <property type="entry name" value="PRD"/>
    <property type="match status" value="2"/>
</dbReference>
<dbReference type="GO" id="GO:0006355">
    <property type="term" value="P:regulation of DNA-templated transcription"/>
    <property type="evidence" value="ECO:0007669"/>
    <property type="project" value="InterPro"/>
</dbReference>
<dbReference type="PANTHER" id="PTHR30185:SF15">
    <property type="entry name" value="CRYPTIC BETA-GLUCOSIDE BGL OPERON ANTITERMINATOR"/>
    <property type="match status" value="1"/>
</dbReference>
<dbReference type="PROSITE" id="PS51372">
    <property type="entry name" value="PRD_2"/>
    <property type="match status" value="2"/>
</dbReference>
<evidence type="ECO:0000313" key="3">
    <source>
        <dbReference type="EMBL" id="QMV84590.1"/>
    </source>
</evidence>
<dbReference type="Pfam" id="PF03123">
    <property type="entry name" value="CAT_RBD"/>
    <property type="match status" value="1"/>
</dbReference>
<dbReference type="SUPFAM" id="SSF63520">
    <property type="entry name" value="PTS-regulatory domain, PRD"/>
    <property type="match status" value="2"/>
</dbReference>
<organism evidence="3 4">
    <name type="scientific">Corynebacterium hindlerae</name>
    <dbReference type="NCBI Taxonomy" id="699041"/>
    <lineage>
        <taxon>Bacteria</taxon>
        <taxon>Bacillati</taxon>
        <taxon>Actinomycetota</taxon>
        <taxon>Actinomycetes</taxon>
        <taxon>Mycobacteriales</taxon>
        <taxon>Corynebacteriaceae</taxon>
        <taxon>Corynebacterium</taxon>
    </lineage>
</organism>
<dbReference type="SUPFAM" id="SSF50151">
    <property type="entry name" value="SacY-like RNA-binding domain"/>
    <property type="match status" value="1"/>
</dbReference>
<proteinExistence type="predicted"/>
<keyword evidence="1" id="KW-0677">Repeat</keyword>
<dbReference type="InterPro" id="IPR004341">
    <property type="entry name" value="CAT_RNA-bd_dom"/>
</dbReference>
<dbReference type="GO" id="GO:0003723">
    <property type="term" value="F:RNA binding"/>
    <property type="evidence" value="ECO:0007669"/>
    <property type="project" value="InterPro"/>
</dbReference>
<name>A0A7G5FD99_9CORY</name>
<dbReference type="Proteomes" id="UP000515570">
    <property type="component" value="Chromosome"/>
</dbReference>
<feature type="domain" description="PRD" evidence="2">
    <location>
        <begin position="171"/>
        <end position="275"/>
    </location>
</feature>
<evidence type="ECO:0000313" key="4">
    <source>
        <dbReference type="Proteomes" id="UP000515570"/>
    </source>
</evidence>
<evidence type="ECO:0000259" key="2">
    <source>
        <dbReference type="PROSITE" id="PS51372"/>
    </source>
</evidence>
<reference evidence="3 4" key="1">
    <citation type="submission" date="2020-07" db="EMBL/GenBank/DDBJ databases">
        <title>non toxigenic Corynebacterium sp. nov from a clinical source.</title>
        <authorList>
            <person name="Bernier A.-M."/>
            <person name="Bernard K."/>
        </authorList>
    </citation>
    <scope>NUCLEOTIDE SEQUENCE [LARGE SCALE GENOMIC DNA]</scope>
    <source>
        <strain evidence="4">NML 93-0612</strain>
    </source>
</reference>
<evidence type="ECO:0000256" key="1">
    <source>
        <dbReference type="ARBA" id="ARBA00022737"/>
    </source>
</evidence>
<feature type="domain" description="PRD" evidence="2">
    <location>
        <begin position="65"/>
        <end position="170"/>
    </location>
</feature>
<dbReference type="RefSeq" id="WP_182385398.1">
    <property type="nucleotide sequence ID" value="NZ_CP059833.1"/>
</dbReference>
<protein>
    <submittedName>
        <fullName evidence="3">PRD domain-containing protein</fullName>
    </submittedName>
</protein>
<dbReference type="InterPro" id="IPR036634">
    <property type="entry name" value="PRD_sf"/>
</dbReference>
<dbReference type="PANTHER" id="PTHR30185">
    <property type="entry name" value="CRYPTIC BETA-GLUCOSIDE BGL OPERON ANTITERMINATOR"/>
    <property type="match status" value="1"/>
</dbReference>
<keyword evidence="4" id="KW-1185">Reference proteome</keyword>
<dbReference type="AlphaFoldDB" id="A0A7G5FD99"/>
<dbReference type="InterPro" id="IPR050661">
    <property type="entry name" value="BglG_antiterminators"/>
</dbReference>
<dbReference type="SMART" id="SM01061">
    <property type="entry name" value="CAT_RBD"/>
    <property type="match status" value="1"/>
</dbReference>
<accession>A0A7G5FD99</accession>